<accession>A0ABD1E6M3</accession>
<feature type="compositionally biased region" description="Low complexity" evidence="3">
    <location>
        <begin position="784"/>
        <end position="802"/>
    </location>
</feature>
<dbReference type="Proteomes" id="UP001566132">
    <property type="component" value="Unassembled WGS sequence"/>
</dbReference>
<feature type="domain" description="DH" evidence="5">
    <location>
        <begin position="949"/>
        <end position="1132"/>
    </location>
</feature>
<dbReference type="PANTHER" id="PTHR12845:SF5">
    <property type="entry name" value="EPHEXIN, ISOFORM D"/>
    <property type="match status" value="1"/>
</dbReference>
<keyword evidence="7" id="KW-1185">Reference proteome</keyword>
<dbReference type="SUPFAM" id="SSF50044">
    <property type="entry name" value="SH3-domain"/>
    <property type="match status" value="1"/>
</dbReference>
<dbReference type="SMART" id="SM00325">
    <property type="entry name" value="RhoGEF"/>
    <property type="match status" value="1"/>
</dbReference>
<dbReference type="InterPro" id="IPR036028">
    <property type="entry name" value="SH3-like_dom_sf"/>
</dbReference>
<feature type="region of interest" description="Disordered" evidence="3">
    <location>
        <begin position="457"/>
        <end position="490"/>
    </location>
</feature>
<evidence type="ECO:0000256" key="3">
    <source>
        <dbReference type="SAM" id="MobiDB-lite"/>
    </source>
</evidence>
<dbReference type="EMBL" id="JBDJPC010000010">
    <property type="protein sequence ID" value="KAL1490259.1"/>
    <property type="molecule type" value="Genomic_DNA"/>
</dbReference>
<dbReference type="Pfam" id="PF00621">
    <property type="entry name" value="RhoGEF"/>
    <property type="match status" value="1"/>
</dbReference>
<dbReference type="Pfam" id="PF00018">
    <property type="entry name" value="SH3_1"/>
    <property type="match status" value="1"/>
</dbReference>
<dbReference type="PROSITE" id="PS50010">
    <property type="entry name" value="DH_2"/>
    <property type="match status" value="1"/>
</dbReference>
<evidence type="ECO:0000313" key="6">
    <source>
        <dbReference type="EMBL" id="KAL1490259.1"/>
    </source>
</evidence>
<dbReference type="PROSITE" id="PS50002">
    <property type="entry name" value="SH3"/>
    <property type="match status" value="1"/>
</dbReference>
<dbReference type="SUPFAM" id="SSF48065">
    <property type="entry name" value="DBL homology domain (DH-domain)"/>
    <property type="match status" value="1"/>
</dbReference>
<dbReference type="CDD" id="cd11793">
    <property type="entry name" value="SH3_ephexin1_like"/>
    <property type="match status" value="1"/>
</dbReference>
<dbReference type="Gene3D" id="2.30.29.30">
    <property type="entry name" value="Pleckstrin-homology domain (PH domain)/Phosphotyrosine-binding domain (PTB)"/>
    <property type="match status" value="1"/>
</dbReference>
<feature type="compositionally biased region" description="Basic residues" evidence="3">
    <location>
        <begin position="722"/>
        <end position="733"/>
    </location>
</feature>
<feature type="region of interest" description="Disordered" evidence="3">
    <location>
        <begin position="784"/>
        <end position="808"/>
    </location>
</feature>
<evidence type="ECO:0000259" key="4">
    <source>
        <dbReference type="PROSITE" id="PS50002"/>
    </source>
</evidence>
<dbReference type="PANTHER" id="PTHR12845">
    <property type="entry name" value="GUANINE NUCLEOTIDE EXCHANGE FACTOR"/>
    <property type="match status" value="1"/>
</dbReference>
<dbReference type="InterPro" id="IPR000219">
    <property type="entry name" value="DH_dom"/>
</dbReference>
<feature type="compositionally biased region" description="Acidic residues" evidence="3">
    <location>
        <begin position="472"/>
        <end position="484"/>
    </location>
</feature>
<evidence type="ECO:0000256" key="1">
    <source>
        <dbReference type="ARBA" id="ARBA00022443"/>
    </source>
</evidence>
<dbReference type="CDD" id="cd01221">
    <property type="entry name" value="PH_ephexin"/>
    <property type="match status" value="1"/>
</dbReference>
<dbReference type="SMART" id="SM00326">
    <property type="entry name" value="SH3"/>
    <property type="match status" value="1"/>
</dbReference>
<feature type="region of interest" description="Disordered" evidence="3">
    <location>
        <begin position="271"/>
        <end position="293"/>
    </location>
</feature>
<evidence type="ECO:0000256" key="2">
    <source>
        <dbReference type="PROSITE-ProRule" id="PRU00192"/>
    </source>
</evidence>
<sequence length="1382" mass="158602">MEAELSSSVAWRQHIALTTSPIIFEHFPTYQTVFENLHTNQSFLHSKKLILNTTKESPVENHAQLQFQEEKSSTEIRRPIVSKKISFKIKKQSSLYKRNAGQTRPINVPMNKVAELTRKFNEMVESRNVWEEEKVKSVEKVSRKPSVKTKPSVTKKNSFKSTALWPNTLNLKSNETSSVKTAIQIFETKSCDPQKPPVPEKSVTLKSCTSPSRQLEDDDFKIINFPVTLPQRRCDSMYETLNLKKIQPSSIKAQSVDDIKDLLPNNSFLWKKSPSSSRSSVTTPEDPKKCLLPDIPPKPSNFRIIKKKMPLPNEDDYEDIVEEKFKGYDEIIKPVTEVDTIKENRYEEIKATVIIDDGYEPIGNQREENFYETLPPVPVIMRRLHGTPLPTPPPRPPPLLNNGYETIYTKKEGHYESIYGSQLTTSSGGSNRDSILSSDQKTNSLYGQSIRWEFNSENTYYKPPSDVSDRSDEWEDITDHEDNENPIVNRVRDRNKGRKTGWSKHVREQLTKSLIEMENGTLSGDEDGHHYESLYAKDEEVEEDYDSFESGTESEYSKDKLEIEDLNDADVQNNKLPDAPQNHQSLMKSAGRNVKKIGRNFTLNLTNTFTRMKKHISKIESDRDTSKKNTMLKPKLPVISIDNGETTSVFEPSLESPNDETTKTLTRNKEGFLTKFRRSMSLSAESANEVTSSLTKTKSTFYLTDTIHVDEIVKTPSPQAVLRHKSPLARPKHPPPPVPLGEPHRKDKTTSWYADSGLFRNKELPPKRPNTCWYAEVGLYRGQNSTPSTSSAENSGSNSSSTIKPIDIDVGRPVLNKSTQDFINHDDNESYNNLKNEDFLYNGSVNSFGSNETKKDESLKQDIQLWLQEEPLYQFYDAALLEATNYSNSSDFDSDNYEDVPPKIKIRPSAMELVSPKRDSICFTKTLWCEIPEVINSAVLSTLNVHQRKLQEAKFEILTSEASYLNSLNVLSNHFYKNFTTGQVITTEERDVLFGNVEAVRNCSEKLLLDLERCWQDNILLHGICKIVQKHAEENFSVYVPYCENQILFDDVLKKLKERSGFTEFLKHLEQSEACQSLTLYSFLMLPMQRITRWPLLIDAVLKRLPENDPEYYTCQYTLATLNKIVSQCNEAARQKERINELLKVAKQLEFPEFMTPIPIVTPERWLVRCGSITHIQLKNEDAKLTFGKRSTKLNLNLFLFNDLFVVAKEKGSSYVVQQYCPRNMVELSTTDVMLTVPAKEVQNKNLIFLTILENHEGKTVEYLFSCNCESDKERWVKALTPPKSENPEEILYECWDCPQVSAIHSYTASQPDELALTKGDVINVLRKMDDGWYHGERLRDGLTGWFPANYTVEIANFHVRARNLKQRYRLLAFSENYLKSK</sequence>
<dbReference type="InterPro" id="IPR047270">
    <property type="entry name" value="PH_ephexin"/>
</dbReference>
<evidence type="ECO:0008006" key="8">
    <source>
        <dbReference type="Google" id="ProtNLM"/>
    </source>
</evidence>
<feature type="region of interest" description="Disordered" evidence="3">
    <location>
        <begin position="191"/>
        <end position="211"/>
    </location>
</feature>
<protein>
    <recommendedName>
        <fullName evidence="8">Rho guanine nucleotide exchange factor 26</fullName>
    </recommendedName>
</protein>
<dbReference type="InterPro" id="IPR001452">
    <property type="entry name" value="SH3_domain"/>
</dbReference>
<keyword evidence="1 2" id="KW-0728">SH3 domain</keyword>
<dbReference type="InterPro" id="IPR047271">
    <property type="entry name" value="Ephexin-like"/>
</dbReference>
<dbReference type="InterPro" id="IPR035899">
    <property type="entry name" value="DBL_dom_sf"/>
</dbReference>
<feature type="region of interest" description="Disordered" evidence="3">
    <location>
        <begin position="421"/>
        <end position="440"/>
    </location>
</feature>
<feature type="region of interest" description="Disordered" evidence="3">
    <location>
        <begin position="717"/>
        <end position="749"/>
    </location>
</feature>
<dbReference type="SUPFAM" id="SSF50729">
    <property type="entry name" value="PH domain-like"/>
    <property type="match status" value="1"/>
</dbReference>
<organism evidence="6 7">
    <name type="scientific">Hypothenemus hampei</name>
    <name type="common">Coffee berry borer</name>
    <dbReference type="NCBI Taxonomy" id="57062"/>
    <lineage>
        <taxon>Eukaryota</taxon>
        <taxon>Metazoa</taxon>
        <taxon>Ecdysozoa</taxon>
        <taxon>Arthropoda</taxon>
        <taxon>Hexapoda</taxon>
        <taxon>Insecta</taxon>
        <taxon>Pterygota</taxon>
        <taxon>Neoptera</taxon>
        <taxon>Endopterygota</taxon>
        <taxon>Coleoptera</taxon>
        <taxon>Polyphaga</taxon>
        <taxon>Cucujiformia</taxon>
        <taxon>Curculionidae</taxon>
        <taxon>Scolytinae</taxon>
        <taxon>Hypothenemus</taxon>
    </lineage>
</organism>
<dbReference type="Gene3D" id="1.20.900.10">
    <property type="entry name" value="Dbl homology (DH) domain"/>
    <property type="match status" value="1"/>
</dbReference>
<dbReference type="CDD" id="cd00160">
    <property type="entry name" value="RhoGEF"/>
    <property type="match status" value="1"/>
</dbReference>
<evidence type="ECO:0000259" key="5">
    <source>
        <dbReference type="PROSITE" id="PS50010"/>
    </source>
</evidence>
<evidence type="ECO:0000313" key="7">
    <source>
        <dbReference type="Proteomes" id="UP001566132"/>
    </source>
</evidence>
<name>A0ABD1E6M3_HYPHA</name>
<comment type="caution">
    <text evidence="6">The sequence shown here is derived from an EMBL/GenBank/DDBJ whole genome shotgun (WGS) entry which is preliminary data.</text>
</comment>
<dbReference type="Gene3D" id="2.30.30.40">
    <property type="entry name" value="SH3 Domains"/>
    <property type="match status" value="1"/>
</dbReference>
<feature type="domain" description="SH3" evidence="4">
    <location>
        <begin position="1296"/>
        <end position="1357"/>
    </location>
</feature>
<gene>
    <name evidence="6" type="ORF">ABEB36_012985</name>
</gene>
<proteinExistence type="predicted"/>
<dbReference type="InterPro" id="IPR011993">
    <property type="entry name" value="PH-like_dom_sf"/>
</dbReference>
<reference evidence="6 7" key="1">
    <citation type="submission" date="2024-05" db="EMBL/GenBank/DDBJ databases">
        <title>Genetic variation in Jamaican populations of the coffee berry borer (Hypothenemus hampei).</title>
        <authorList>
            <person name="Errbii M."/>
            <person name="Myrie A."/>
        </authorList>
    </citation>
    <scope>NUCLEOTIDE SEQUENCE [LARGE SCALE GENOMIC DNA]</scope>
    <source>
        <strain evidence="6">JA-Hopewell-2020-01-JO</strain>
        <tissue evidence="6">Whole body</tissue>
    </source>
</reference>